<comment type="caution">
    <text evidence="3">The sequence shown here is derived from an EMBL/GenBank/DDBJ whole genome shotgun (WGS) entry which is preliminary data.</text>
</comment>
<dbReference type="RefSeq" id="WP_157081969.1">
    <property type="nucleotide sequence ID" value="NZ_BCNT01000007.1"/>
</dbReference>
<keyword evidence="2" id="KW-1133">Transmembrane helix</keyword>
<feature type="transmembrane region" description="Helical" evidence="2">
    <location>
        <begin position="37"/>
        <end position="57"/>
    </location>
</feature>
<protein>
    <recommendedName>
        <fullName evidence="5">DUF4149 domain-containing protein</fullName>
    </recommendedName>
</protein>
<evidence type="ECO:0000256" key="1">
    <source>
        <dbReference type="SAM" id="MobiDB-lite"/>
    </source>
</evidence>
<keyword evidence="2" id="KW-0472">Membrane</keyword>
<feature type="region of interest" description="Disordered" evidence="1">
    <location>
        <begin position="1"/>
        <end position="29"/>
    </location>
</feature>
<dbReference type="Proteomes" id="UP001597463">
    <property type="component" value="Unassembled WGS sequence"/>
</dbReference>
<sequence>MNRKNPKTNSSAPSSQKAQAAEASPTPKDAKNLHPKLVAAVVNFAMWCIFCMAVQTYRNITLNLSFNAPMNGAAIAALTRFVDGKMVFLLFVSCLVLFAFIAFVGHKFAVPEAEGRVKLVLNQVLHEAASVFQNIGSLLLAIAYFATLPLYALAGAACWIGWLILSPKVVQTHS</sequence>
<proteinExistence type="predicted"/>
<evidence type="ECO:0000313" key="3">
    <source>
        <dbReference type="EMBL" id="MFD2754493.1"/>
    </source>
</evidence>
<keyword evidence="2" id="KW-0812">Transmembrane</keyword>
<feature type="compositionally biased region" description="Low complexity" evidence="1">
    <location>
        <begin position="10"/>
        <end position="25"/>
    </location>
</feature>
<accession>A0ABW5ULH4</accession>
<gene>
    <name evidence="3" type="ORF">ACFSW6_10375</name>
</gene>
<reference evidence="4" key="1">
    <citation type="journal article" date="2019" name="Int. J. Syst. Evol. Microbiol.">
        <title>The Global Catalogue of Microorganisms (GCM) 10K type strain sequencing project: providing services to taxonomists for standard genome sequencing and annotation.</title>
        <authorList>
            <consortium name="The Broad Institute Genomics Platform"/>
            <consortium name="The Broad Institute Genome Sequencing Center for Infectious Disease"/>
            <person name="Wu L."/>
            <person name="Ma J."/>
        </authorList>
    </citation>
    <scope>NUCLEOTIDE SEQUENCE [LARGE SCALE GENOMIC DNA]</scope>
    <source>
        <strain evidence="4">TISTR 1906</strain>
    </source>
</reference>
<evidence type="ECO:0000256" key="2">
    <source>
        <dbReference type="SAM" id="Phobius"/>
    </source>
</evidence>
<organism evidence="3 4">
    <name type="scientific">Comamonas terrae</name>
    <dbReference type="NCBI Taxonomy" id="673548"/>
    <lineage>
        <taxon>Bacteria</taxon>
        <taxon>Pseudomonadati</taxon>
        <taxon>Pseudomonadota</taxon>
        <taxon>Betaproteobacteria</taxon>
        <taxon>Burkholderiales</taxon>
        <taxon>Comamonadaceae</taxon>
        <taxon>Comamonas</taxon>
    </lineage>
</organism>
<name>A0ABW5ULH4_9BURK</name>
<feature type="transmembrane region" description="Helical" evidence="2">
    <location>
        <begin position="86"/>
        <end position="104"/>
    </location>
</feature>
<feature type="transmembrane region" description="Helical" evidence="2">
    <location>
        <begin position="151"/>
        <end position="170"/>
    </location>
</feature>
<evidence type="ECO:0000313" key="4">
    <source>
        <dbReference type="Proteomes" id="UP001597463"/>
    </source>
</evidence>
<dbReference type="EMBL" id="JBHUMV010000004">
    <property type="protein sequence ID" value="MFD2754493.1"/>
    <property type="molecule type" value="Genomic_DNA"/>
</dbReference>
<evidence type="ECO:0008006" key="5">
    <source>
        <dbReference type="Google" id="ProtNLM"/>
    </source>
</evidence>
<keyword evidence="4" id="KW-1185">Reference proteome</keyword>